<dbReference type="EMBL" id="CAJOBA010039879">
    <property type="protein sequence ID" value="CAF4084875.1"/>
    <property type="molecule type" value="Genomic_DNA"/>
</dbReference>
<dbReference type="EMBL" id="CAJNOK010018318">
    <property type="protein sequence ID" value="CAF1280052.1"/>
    <property type="molecule type" value="Genomic_DNA"/>
</dbReference>
<reference evidence="2" key="1">
    <citation type="submission" date="2021-02" db="EMBL/GenBank/DDBJ databases">
        <authorList>
            <person name="Nowell W R."/>
        </authorList>
    </citation>
    <scope>NUCLEOTIDE SEQUENCE</scope>
</reference>
<feature type="non-terminal residue" evidence="2">
    <location>
        <position position="1"/>
    </location>
</feature>
<dbReference type="Proteomes" id="UP000677228">
    <property type="component" value="Unassembled WGS sequence"/>
</dbReference>
<sequence>MKVIVNFDTELALFRQMALIGDLFAITDELDSQLVRLGVFKSNDDSAASGSKLLTQAYDGIKNESRGTGTTKHVIKNGKLAIFGASTGQRYTFNIRNFFQNIGNDGVIVRMSYLVMPHSGSKSMCNQLPISMPNVLHIGAVISLMVNSGYSVQLCFEKLQSDLDDETPQILPSYQIERRSFIDGEAIPMSYELVSSANTASKRRNIDIEPDGSTLSAYALLAKLIKDDLAKSEDVNRPPHIRALYAKTAQKLPRIVANTHLYFTAIHLLTSNAYNLFNYVSFREGSGTANSISGLSSKFMETAKNVVHDYMKIHFKSETIKVGEDEIVQRKYVMNVTKEAVLVGYNLFKYMQDIQLSIFDLSGLDAIIKTRLANGTRKIEEVRKQLAVQMAEPQDSDTRLIFKLPSPILKRVWITNKKDAPSWAGIFCQSSKKSSMYKTTDRGTKAVDTLIECGLFKQCNYLPNNSGLWKATPMDILRSEQLQVALYKYVEINVNDYETMYAGWYYPSDLTNMTHSLIDHLIGSPNIYAQYYHNYLPEKYPEFGLRVEQLERDGVIERKELNGTVKWQYINHENLVDHEPNENISGYIMNQIETREVEEISTSEHGFKRKLTTLVQRNEVIISPSTSFTVTPAKRTHVEHETVP</sequence>
<organism evidence="2 3">
    <name type="scientific">Didymodactylos carnosus</name>
    <dbReference type="NCBI Taxonomy" id="1234261"/>
    <lineage>
        <taxon>Eukaryota</taxon>
        <taxon>Metazoa</taxon>
        <taxon>Spiralia</taxon>
        <taxon>Gnathifera</taxon>
        <taxon>Rotifera</taxon>
        <taxon>Eurotatoria</taxon>
        <taxon>Bdelloidea</taxon>
        <taxon>Philodinida</taxon>
        <taxon>Philodinidae</taxon>
        <taxon>Didymodactylos</taxon>
    </lineage>
</organism>
<comment type="caution">
    <text evidence="2">The sequence shown here is derived from an EMBL/GenBank/DDBJ whole genome shotgun (WGS) entry which is preliminary data.</text>
</comment>
<accession>A0A8S2Q516</accession>
<protein>
    <submittedName>
        <fullName evidence="2">Uncharacterized protein</fullName>
    </submittedName>
</protein>
<dbReference type="Proteomes" id="UP000682733">
    <property type="component" value="Unassembled WGS sequence"/>
</dbReference>
<dbReference type="AlphaFoldDB" id="A0A8S2Q516"/>
<name>A0A8S2Q516_9BILA</name>
<proteinExistence type="predicted"/>
<evidence type="ECO:0000313" key="3">
    <source>
        <dbReference type="Proteomes" id="UP000682733"/>
    </source>
</evidence>
<evidence type="ECO:0000313" key="1">
    <source>
        <dbReference type="EMBL" id="CAF1280052.1"/>
    </source>
</evidence>
<gene>
    <name evidence="1" type="ORF">OVA965_LOCUS27593</name>
    <name evidence="2" type="ORF">TMI583_LOCUS28338</name>
</gene>
<evidence type="ECO:0000313" key="2">
    <source>
        <dbReference type="EMBL" id="CAF4084875.1"/>
    </source>
</evidence>